<organism evidence="1 2">
    <name type="scientific">Austropuccinia psidii MF-1</name>
    <dbReference type="NCBI Taxonomy" id="1389203"/>
    <lineage>
        <taxon>Eukaryota</taxon>
        <taxon>Fungi</taxon>
        <taxon>Dikarya</taxon>
        <taxon>Basidiomycota</taxon>
        <taxon>Pucciniomycotina</taxon>
        <taxon>Pucciniomycetes</taxon>
        <taxon>Pucciniales</taxon>
        <taxon>Sphaerophragmiaceae</taxon>
        <taxon>Austropuccinia</taxon>
    </lineage>
</organism>
<dbReference type="OrthoDB" id="2506837at2759"/>
<dbReference type="Proteomes" id="UP000765509">
    <property type="component" value="Unassembled WGS sequence"/>
</dbReference>
<name>A0A9Q3GB04_9BASI</name>
<evidence type="ECO:0000313" key="1">
    <source>
        <dbReference type="EMBL" id="MBW0460809.1"/>
    </source>
</evidence>
<accession>A0A9Q3GB04</accession>
<gene>
    <name evidence="1" type="ORF">O181_000524</name>
</gene>
<evidence type="ECO:0000313" key="2">
    <source>
        <dbReference type="Proteomes" id="UP000765509"/>
    </source>
</evidence>
<protein>
    <submittedName>
        <fullName evidence="1">Uncharacterized protein</fullName>
    </submittedName>
</protein>
<reference evidence="1" key="1">
    <citation type="submission" date="2021-03" db="EMBL/GenBank/DDBJ databases">
        <title>Draft genome sequence of rust myrtle Austropuccinia psidii MF-1, a brazilian biotype.</title>
        <authorList>
            <person name="Quecine M.C."/>
            <person name="Pachon D.M.R."/>
            <person name="Bonatelli M.L."/>
            <person name="Correr F.H."/>
            <person name="Franceschini L.M."/>
            <person name="Leite T.F."/>
            <person name="Margarido G.R.A."/>
            <person name="Almeida C.A."/>
            <person name="Ferrarezi J.A."/>
            <person name="Labate C.A."/>
        </authorList>
    </citation>
    <scope>NUCLEOTIDE SEQUENCE</scope>
    <source>
        <strain evidence="1">MF-1</strain>
    </source>
</reference>
<sequence>MQRVYEEISKAKKDNGKISNQREHLIPDEPFKSVCTRVPKGLPISFYDLSWFNSCSARQRTLTDDAFNIAFIPDASQSLRGIQHPDERLANK</sequence>
<dbReference type="AlphaFoldDB" id="A0A9Q3GB04"/>
<proteinExistence type="predicted"/>
<keyword evidence="2" id="KW-1185">Reference proteome</keyword>
<comment type="caution">
    <text evidence="1">The sequence shown here is derived from an EMBL/GenBank/DDBJ whole genome shotgun (WGS) entry which is preliminary data.</text>
</comment>
<dbReference type="EMBL" id="AVOT02000061">
    <property type="protein sequence ID" value="MBW0460809.1"/>
    <property type="molecule type" value="Genomic_DNA"/>
</dbReference>